<dbReference type="AlphaFoldDB" id="A0A8D8TC14"/>
<reference evidence="1" key="1">
    <citation type="submission" date="2021-05" db="EMBL/GenBank/DDBJ databases">
        <authorList>
            <person name="Alioto T."/>
            <person name="Alioto T."/>
            <person name="Gomez Garrido J."/>
        </authorList>
    </citation>
    <scope>NUCLEOTIDE SEQUENCE</scope>
</reference>
<dbReference type="EMBL" id="HBUF01260108">
    <property type="protein sequence ID" value="CAG6682646.1"/>
    <property type="molecule type" value="Transcribed_RNA"/>
</dbReference>
<accession>A0A8D8TC14</accession>
<evidence type="ECO:0000313" key="1">
    <source>
        <dbReference type="EMBL" id="CAG6682646.1"/>
    </source>
</evidence>
<sequence>MWAWGRPLFCHSMEYIQHLTSPNTCCLVSKSNRDLHFRLKIRAVMSCLSLEACPGKSNCFISSHAGLQVKVMNRSGRPHVLTNAIASCAYSCMCLGLPVNVDGRIVGLPNSVGSTLPSLATASRRWTYCSHLSLV</sequence>
<name>A0A8D8TC14_9HEMI</name>
<proteinExistence type="predicted"/>
<protein>
    <submittedName>
        <fullName evidence="1">Uncharacterized protein</fullName>
    </submittedName>
</protein>
<dbReference type="EMBL" id="HBUF01260109">
    <property type="protein sequence ID" value="CAG6682647.1"/>
    <property type="molecule type" value="Transcribed_RNA"/>
</dbReference>
<organism evidence="1">
    <name type="scientific">Cacopsylla melanoneura</name>
    <dbReference type="NCBI Taxonomy" id="428564"/>
    <lineage>
        <taxon>Eukaryota</taxon>
        <taxon>Metazoa</taxon>
        <taxon>Ecdysozoa</taxon>
        <taxon>Arthropoda</taxon>
        <taxon>Hexapoda</taxon>
        <taxon>Insecta</taxon>
        <taxon>Pterygota</taxon>
        <taxon>Neoptera</taxon>
        <taxon>Paraneoptera</taxon>
        <taxon>Hemiptera</taxon>
        <taxon>Sternorrhyncha</taxon>
        <taxon>Psylloidea</taxon>
        <taxon>Psyllidae</taxon>
        <taxon>Psyllinae</taxon>
        <taxon>Cacopsylla</taxon>
    </lineage>
</organism>